<dbReference type="AlphaFoldDB" id="A0AAV6W5Q0"/>
<name>A0AAV6W5Q0_9LAMI</name>
<accession>A0AAV6W5Q0</accession>
<sequence length="418" mass="47205">MSTRRISETENYYSKDFDWDEMREEVEINPCLHSTGNVPEFEGQASENRPKNSKILALNVIHSISGLTKSIKEKFSINQDALKLVQRLCKEIQESTSINIMFDFYADVIAMAARSGTHEIIEEILKVFPHAIYFAGGPGKNIFLVAVENRSEHVYNLIYQMSDNKHFFLASTDLNRNNLLHLAAKLAPSHKLNQISGAALQMQREMQWYKEVENLIHPHSREQLNKDRKSPKTIFTEEHKKLKEEGEKWMKDTANSCTIAAALIATVMFAAAITVPGGTNSGTPIRNGFPIFTGDRAFIVFAISDAISLFTSVTSLLMFLAILTARYAEDDFLSALPRRLIIGLVNLFLAITFMMVAFSATLYLVFGQKTWWVLILVAAFAALPVLSFVLLQFPLLVKLIWSTYGPGIFSKKSNRPFY</sequence>
<evidence type="ECO:0000259" key="2">
    <source>
        <dbReference type="Pfam" id="PF13962"/>
    </source>
</evidence>
<feature type="transmembrane region" description="Helical" evidence="1">
    <location>
        <begin position="340"/>
        <end position="365"/>
    </location>
</feature>
<keyword evidence="1" id="KW-0472">Membrane</keyword>
<dbReference type="PANTHER" id="PTHR24177">
    <property type="entry name" value="CASKIN"/>
    <property type="match status" value="1"/>
</dbReference>
<feature type="transmembrane region" description="Helical" evidence="1">
    <location>
        <begin position="297"/>
        <end position="328"/>
    </location>
</feature>
<organism evidence="3 4">
    <name type="scientific">Buddleja alternifolia</name>
    <dbReference type="NCBI Taxonomy" id="168488"/>
    <lineage>
        <taxon>Eukaryota</taxon>
        <taxon>Viridiplantae</taxon>
        <taxon>Streptophyta</taxon>
        <taxon>Embryophyta</taxon>
        <taxon>Tracheophyta</taxon>
        <taxon>Spermatophyta</taxon>
        <taxon>Magnoliopsida</taxon>
        <taxon>eudicotyledons</taxon>
        <taxon>Gunneridae</taxon>
        <taxon>Pentapetalae</taxon>
        <taxon>asterids</taxon>
        <taxon>lamiids</taxon>
        <taxon>Lamiales</taxon>
        <taxon>Scrophulariaceae</taxon>
        <taxon>Buddlejeae</taxon>
        <taxon>Buddleja</taxon>
    </lineage>
</organism>
<dbReference type="Pfam" id="PF13962">
    <property type="entry name" value="PGG"/>
    <property type="match status" value="1"/>
</dbReference>
<feature type="transmembrane region" description="Helical" evidence="1">
    <location>
        <begin position="371"/>
        <end position="391"/>
    </location>
</feature>
<dbReference type="PANTHER" id="PTHR24177:SF435">
    <property type="entry name" value="ANKYRIN REPEAT-CONTAINING PROTEIN NPR4-LIKE"/>
    <property type="match status" value="1"/>
</dbReference>
<dbReference type="GO" id="GO:0016020">
    <property type="term" value="C:membrane"/>
    <property type="evidence" value="ECO:0007669"/>
    <property type="project" value="TreeGrafter"/>
</dbReference>
<dbReference type="InterPro" id="IPR026961">
    <property type="entry name" value="PGG_dom"/>
</dbReference>
<evidence type="ECO:0000256" key="1">
    <source>
        <dbReference type="SAM" id="Phobius"/>
    </source>
</evidence>
<keyword evidence="4" id="KW-1185">Reference proteome</keyword>
<evidence type="ECO:0000313" key="4">
    <source>
        <dbReference type="Proteomes" id="UP000826271"/>
    </source>
</evidence>
<keyword evidence="1" id="KW-0812">Transmembrane</keyword>
<protein>
    <recommendedName>
        <fullName evidence="2">PGG domain-containing protein</fullName>
    </recommendedName>
</protein>
<feature type="transmembrane region" description="Helical" evidence="1">
    <location>
        <begin position="257"/>
        <end position="277"/>
    </location>
</feature>
<dbReference type="EMBL" id="WHWC01000104">
    <property type="protein sequence ID" value="KAG8363034.1"/>
    <property type="molecule type" value="Genomic_DNA"/>
</dbReference>
<proteinExistence type="predicted"/>
<reference evidence="3" key="1">
    <citation type="submission" date="2019-10" db="EMBL/GenBank/DDBJ databases">
        <authorList>
            <person name="Zhang R."/>
            <person name="Pan Y."/>
            <person name="Wang J."/>
            <person name="Ma R."/>
            <person name="Yu S."/>
        </authorList>
    </citation>
    <scope>NUCLEOTIDE SEQUENCE</scope>
    <source>
        <strain evidence="3">LA-IB0</strain>
        <tissue evidence="3">Leaf</tissue>
    </source>
</reference>
<dbReference type="Proteomes" id="UP000826271">
    <property type="component" value="Unassembled WGS sequence"/>
</dbReference>
<gene>
    <name evidence="3" type="ORF">BUALT_BualtUnG0012000</name>
</gene>
<keyword evidence="1" id="KW-1133">Transmembrane helix</keyword>
<comment type="caution">
    <text evidence="3">The sequence shown here is derived from an EMBL/GenBank/DDBJ whole genome shotgun (WGS) entry which is preliminary data.</text>
</comment>
<evidence type="ECO:0000313" key="3">
    <source>
        <dbReference type="EMBL" id="KAG8363034.1"/>
    </source>
</evidence>
<feature type="domain" description="PGG" evidence="2">
    <location>
        <begin position="247"/>
        <end position="365"/>
    </location>
</feature>